<protein>
    <submittedName>
        <fullName evidence="4">Uncharacterized oxidoreductase SAV2478</fullName>
        <ecNumber evidence="4">1.-.-.-</ecNumber>
    </submittedName>
</protein>
<gene>
    <name evidence="4" type="ORF">NCTC13038_04819</name>
</gene>
<dbReference type="InterPro" id="IPR002347">
    <property type="entry name" value="SDR_fam"/>
</dbReference>
<dbReference type="InterPro" id="IPR020904">
    <property type="entry name" value="Sc_DH/Rdtase_CS"/>
</dbReference>
<dbReference type="RefSeq" id="WP_255313540.1">
    <property type="nucleotide sequence ID" value="NZ_BJNO01000016.1"/>
</dbReference>
<organism evidence="4 5">
    <name type="scientific">Raoultella terrigena</name>
    <name type="common">Klebsiella terrigena</name>
    <dbReference type="NCBI Taxonomy" id="577"/>
    <lineage>
        <taxon>Bacteria</taxon>
        <taxon>Pseudomonadati</taxon>
        <taxon>Pseudomonadota</taxon>
        <taxon>Gammaproteobacteria</taxon>
        <taxon>Enterobacterales</taxon>
        <taxon>Enterobacteriaceae</taxon>
        <taxon>Klebsiella/Raoultella group</taxon>
        <taxon>Raoultella</taxon>
    </lineage>
</organism>
<dbReference type="Gene3D" id="3.40.50.720">
    <property type="entry name" value="NAD(P)-binding Rossmann-like Domain"/>
    <property type="match status" value="1"/>
</dbReference>
<dbReference type="PANTHER" id="PTHR43115:SF4">
    <property type="entry name" value="DEHYDROGENASE_REDUCTASE SDR FAMILY MEMBER 11"/>
    <property type="match status" value="1"/>
</dbReference>
<dbReference type="Pfam" id="PF00106">
    <property type="entry name" value="adh_short"/>
    <property type="match status" value="1"/>
</dbReference>
<proteinExistence type="inferred from homology"/>
<reference evidence="4 5" key="1">
    <citation type="submission" date="2019-03" db="EMBL/GenBank/DDBJ databases">
        <authorList>
            <consortium name="Pathogen Informatics"/>
        </authorList>
    </citation>
    <scope>NUCLEOTIDE SEQUENCE [LARGE SCALE GENOMIC DNA]</scope>
    <source>
        <strain evidence="4 5">NCTC13038</strain>
    </source>
</reference>
<dbReference type="Proteomes" id="UP000332594">
    <property type="component" value="Unassembled WGS sequence"/>
</dbReference>
<dbReference type="PRINTS" id="PR00080">
    <property type="entry name" value="SDRFAMILY"/>
</dbReference>
<dbReference type="PANTHER" id="PTHR43115">
    <property type="entry name" value="DEHYDROGENASE/REDUCTASE SDR FAMILY MEMBER 11"/>
    <property type="match status" value="1"/>
</dbReference>
<evidence type="ECO:0000256" key="1">
    <source>
        <dbReference type="ARBA" id="ARBA00006484"/>
    </source>
</evidence>
<keyword evidence="2 4" id="KW-0560">Oxidoreductase</keyword>
<name>A0A485CH13_RAOTE</name>
<comment type="similarity">
    <text evidence="1 3">Belongs to the short-chain dehydrogenases/reductases (SDR) family.</text>
</comment>
<dbReference type="EMBL" id="CAADJG010000002">
    <property type="protein sequence ID" value="VFS83764.1"/>
    <property type="molecule type" value="Genomic_DNA"/>
</dbReference>
<evidence type="ECO:0000313" key="5">
    <source>
        <dbReference type="Proteomes" id="UP000332594"/>
    </source>
</evidence>
<dbReference type="PROSITE" id="PS00061">
    <property type="entry name" value="ADH_SHORT"/>
    <property type="match status" value="1"/>
</dbReference>
<dbReference type="InterPro" id="IPR036291">
    <property type="entry name" value="NAD(P)-bd_dom_sf"/>
</dbReference>
<dbReference type="AlphaFoldDB" id="A0A485CH13"/>
<dbReference type="PRINTS" id="PR00081">
    <property type="entry name" value="GDHRDH"/>
</dbReference>
<evidence type="ECO:0000256" key="3">
    <source>
        <dbReference type="RuleBase" id="RU000363"/>
    </source>
</evidence>
<dbReference type="SUPFAM" id="SSF51735">
    <property type="entry name" value="NAD(P)-binding Rossmann-fold domains"/>
    <property type="match status" value="1"/>
</dbReference>
<dbReference type="GO" id="GO:0016491">
    <property type="term" value="F:oxidoreductase activity"/>
    <property type="evidence" value="ECO:0007669"/>
    <property type="project" value="UniProtKB-KW"/>
</dbReference>
<sequence length="201" mass="21753">MSPSLTRSSRDITCVTDRQAVAAAIAEAEQQFGPVDAMVNNAGVMLLGNIDQQDPDEWEQMLDVNVKGLLNGVHAVTKGMIERKAGTIINISSIAGRKTFPNHVVYVGTKFAVHGLSENLREELSPHNVRVVVIAPGADETELLSHTSSDVIKAGYQAWKQDMGGKVLSPEDVAHAIEYAYSQPQYVCIREIILAATRQGA</sequence>
<dbReference type="EC" id="1.-.-.-" evidence="4"/>
<evidence type="ECO:0000313" key="4">
    <source>
        <dbReference type="EMBL" id="VFS83764.1"/>
    </source>
</evidence>
<accession>A0A485CH13</accession>
<evidence type="ECO:0000256" key="2">
    <source>
        <dbReference type="ARBA" id="ARBA00023002"/>
    </source>
</evidence>